<organism evidence="2 3">
    <name type="scientific">Paenibacillus mucilaginosus K02</name>
    <dbReference type="NCBI Taxonomy" id="997761"/>
    <lineage>
        <taxon>Bacteria</taxon>
        <taxon>Bacillati</taxon>
        <taxon>Bacillota</taxon>
        <taxon>Bacilli</taxon>
        <taxon>Bacillales</taxon>
        <taxon>Paenibacillaceae</taxon>
        <taxon>Paenibacillus</taxon>
    </lineage>
</organism>
<name>I0BKR3_9BACL</name>
<dbReference type="HOGENOM" id="CLU_134873_0_0_9"/>
<feature type="transmembrane region" description="Helical" evidence="1">
    <location>
        <begin position="15"/>
        <end position="31"/>
    </location>
</feature>
<feature type="transmembrane region" description="Helical" evidence="1">
    <location>
        <begin position="38"/>
        <end position="54"/>
    </location>
</feature>
<keyword evidence="1" id="KW-1133">Transmembrane helix</keyword>
<feature type="transmembrane region" description="Helical" evidence="1">
    <location>
        <begin position="74"/>
        <end position="94"/>
    </location>
</feature>
<accession>I0BKR3</accession>
<feature type="transmembrane region" description="Helical" evidence="1">
    <location>
        <begin position="106"/>
        <end position="132"/>
    </location>
</feature>
<gene>
    <name evidence="2" type="ORF">B2K_19980</name>
</gene>
<dbReference type="EMBL" id="CP003422">
    <property type="protein sequence ID" value="AFH62960.1"/>
    <property type="molecule type" value="Genomic_DNA"/>
</dbReference>
<dbReference type="OrthoDB" id="2618234at2"/>
<evidence type="ECO:0000256" key="1">
    <source>
        <dbReference type="SAM" id="Phobius"/>
    </source>
</evidence>
<proteinExistence type="predicted"/>
<evidence type="ECO:0000313" key="3">
    <source>
        <dbReference type="Proteomes" id="UP000007392"/>
    </source>
</evidence>
<dbReference type="AlphaFoldDB" id="I0BKR3"/>
<keyword evidence="1" id="KW-0472">Membrane</keyword>
<sequence length="170" mass="20402">MENIIYDTGFNGNEWFVLGIIAAALIPIWFFPRRFSPLQVTFNMLIGIAFGLIFDHTIEIPPFDLYDLGDQTKFQLFDLFSYTMYAPFGYWYIYGYERLRMYEWMTIPYILFWAGLSLCFEWLGVYAGVFHYKNGYQLIYSLPVYLILLSIHLMMYRHAFAYTRWRKSHG</sequence>
<keyword evidence="1" id="KW-0812">Transmembrane</keyword>
<dbReference type="RefSeq" id="WP_014651359.1">
    <property type="nucleotide sequence ID" value="NC_017672.3"/>
</dbReference>
<dbReference type="KEGG" id="pmw:B2K_19980"/>
<evidence type="ECO:0000313" key="2">
    <source>
        <dbReference type="EMBL" id="AFH62960.1"/>
    </source>
</evidence>
<dbReference type="Proteomes" id="UP000007392">
    <property type="component" value="Chromosome"/>
</dbReference>
<feature type="transmembrane region" description="Helical" evidence="1">
    <location>
        <begin position="138"/>
        <end position="156"/>
    </location>
</feature>
<protein>
    <submittedName>
        <fullName evidence="2">Uncharacterized protein</fullName>
    </submittedName>
</protein>
<reference evidence="2 3" key="1">
    <citation type="submission" date="2013-06" db="EMBL/GenBank/DDBJ databases">
        <title>Complete genome sequence of Paenibacillus mucilaginosus K02.</title>
        <authorList>
            <person name="Xiao B."/>
            <person name="Sun L."/>
            <person name="Xiao L."/>
            <person name="Lian B."/>
        </authorList>
    </citation>
    <scope>NUCLEOTIDE SEQUENCE [LARGE SCALE GENOMIC DNA]</scope>
    <source>
        <strain evidence="2 3">K02</strain>
    </source>
</reference>